<dbReference type="PANTHER" id="PTHR35340">
    <property type="entry name" value="PQQ ENZYME REPEAT PROTEIN-RELATED"/>
    <property type="match status" value="1"/>
</dbReference>
<reference evidence="1 2" key="1">
    <citation type="submission" date="2018-08" db="EMBL/GenBank/DDBJ databases">
        <title>A genome reference for cultivated species of the human gut microbiota.</title>
        <authorList>
            <person name="Zou Y."/>
            <person name="Xue W."/>
            <person name="Luo G."/>
        </authorList>
    </citation>
    <scope>NUCLEOTIDE SEQUENCE [LARGE SCALE GENOMIC DNA]</scope>
    <source>
        <strain evidence="1 2">AF24-29</strain>
    </source>
</reference>
<evidence type="ECO:0008006" key="3">
    <source>
        <dbReference type="Google" id="ProtNLM"/>
    </source>
</evidence>
<keyword evidence="2" id="KW-1185">Reference proteome</keyword>
<evidence type="ECO:0000313" key="2">
    <source>
        <dbReference type="Proteomes" id="UP000284178"/>
    </source>
</evidence>
<name>A0A412FR39_9FIRM</name>
<evidence type="ECO:0000313" key="1">
    <source>
        <dbReference type="EMBL" id="RGR70663.1"/>
    </source>
</evidence>
<dbReference type="Pfam" id="PF14269">
    <property type="entry name" value="Arylsulfotran_2"/>
    <property type="match status" value="1"/>
</dbReference>
<dbReference type="AlphaFoldDB" id="A0A412FR39"/>
<dbReference type="SUPFAM" id="SSF63829">
    <property type="entry name" value="Calcium-dependent phosphotriesterase"/>
    <property type="match status" value="1"/>
</dbReference>
<dbReference type="SUPFAM" id="SSF50998">
    <property type="entry name" value="Quinoprotein alcohol dehydrogenase-like"/>
    <property type="match status" value="1"/>
</dbReference>
<gene>
    <name evidence="1" type="ORF">DWY25_13815</name>
</gene>
<dbReference type="Proteomes" id="UP000284178">
    <property type="component" value="Unassembled WGS sequence"/>
</dbReference>
<sequence length="508" mass="57002">MCMKWNRSDLLRLLPWGLLGIALIFFAVLGFSSEEAAGCAVSISADGSHLGDLLTTSDLEIQINGLPLSLDLSQTAPIAAPLSLSRETANILTWTTSDRDLQLSWNGQKLTSPAAIEVDQLSPQTTATLTIRKGDCRRNVTVQTLPDSFPAVQFTGHSLSEGDYYGDLMNDDGDSYIFKMDNDGQLLYYYRGFYNKSGSVMNFQKHELDGVTYYSFFEPTANVSDHLLYMGVQYGHVNILDDQYQRIKQVELLPSDALPTGGMCENHEFLMLGENHYLITGSVDQNIWMSSEGRYVRIKAALIQEIQDDEVIFEWCSCDYPALLKQSVENNDYTNTNDLYYAADYAHINSLCVDPSDGNVIASFRNLDEVLKIDRKTGEILWTLGGLGDDFELTEEQLFSRQHYAKLTDAGTLLLFDNGNANEQTRILEFKLNEKNRSVTSFQEMIVAGKYSFATGSVMKTEADTYVIGWGTGSVHSLMSEIDFENREVIAEMIPAYGQYSYRVVKFK</sequence>
<dbReference type="InterPro" id="IPR039535">
    <property type="entry name" value="ASST-like"/>
</dbReference>
<accession>A0A412FR39</accession>
<comment type="caution">
    <text evidence="1">The sequence shown here is derived from an EMBL/GenBank/DDBJ whole genome shotgun (WGS) entry which is preliminary data.</text>
</comment>
<proteinExistence type="predicted"/>
<protein>
    <recommendedName>
        <fullName evidence="3">Arylsulfotransferase N-terminal domain-containing protein</fullName>
    </recommendedName>
</protein>
<organism evidence="1 2">
    <name type="scientific">Holdemania filiformis</name>
    <dbReference type="NCBI Taxonomy" id="61171"/>
    <lineage>
        <taxon>Bacteria</taxon>
        <taxon>Bacillati</taxon>
        <taxon>Bacillota</taxon>
        <taxon>Erysipelotrichia</taxon>
        <taxon>Erysipelotrichales</taxon>
        <taxon>Erysipelotrichaceae</taxon>
        <taxon>Holdemania</taxon>
    </lineage>
</organism>
<dbReference type="EMBL" id="QRUP01000020">
    <property type="protein sequence ID" value="RGR70663.1"/>
    <property type="molecule type" value="Genomic_DNA"/>
</dbReference>
<dbReference type="PANTHER" id="PTHR35340:SF5">
    <property type="entry name" value="ASST-DOMAIN-CONTAINING PROTEIN"/>
    <property type="match status" value="1"/>
</dbReference>
<dbReference type="InterPro" id="IPR053143">
    <property type="entry name" value="Arylsulfate_ST"/>
</dbReference>
<dbReference type="InterPro" id="IPR011047">
    <property type="entry name" value="Quinoprotein_ADH-like_sf"/>
</dbReference>